<evidence type="ECO:0000256" key="1">
    <source>
        <dbReference type="SAM" id="MobiDB-lite"/>
    </source>
</evidence>
<keyword evidence="3" id="KW-1185">Reference proteome</keyword>
<evidence type="ECO:0000313" key="2">
    <source>
        <dbReference type="EMBL" id="KAK6727098.1"/>
    </source>
</evidence>
<sequence>MSVSSGMVRACNDGSQTDPKPNSNVRYRFRDPVTTGADIGLNGNDIQCFLWKSTVWRRIIIRVQCHCRRHCCKHNWSTPFLLAVKDPETKKAFIVDDDSNKYKRRSQFCSTNWKPATEFEVAVNRFECVAISLEEEKTKLSCAVTTACLHVCTQYCQERASENSEICQHTRLWKFPVYEPPLADANIFLDGLAPSYMLSDLTDVWYLFSFCSPQMLVWYPCFVIHNHL</sequence>
<evidence type="ECO:0000313" key="3">
    <source>
        <dbReference type="Proteomes" id="UP001303046"/>
    </source>
</evidence>
<protein>
    <submittedName>
        <fullName evidence="2">Uncharacterized protein</fullName>
    </submittedName>
</protein>
<gene>
    <name evidence="2" type="primary">Necator_chrI.g1165</name>
    <name evidence="2" type="ORF">RB195_005039</name>
</gene>
<organism evidence="2 3">
    <name type="scientific">Necator americanus</name>
    <name type="common">Human hookworm</name>
    <dbReference type="NCBI Taxonomy" id="51031"/>
    <lineage>
        <taxon>Eukaryota</taxon>
        <taxon>Metazoa</taxon>
        <taxon>Ecdysozoa</taxon>
        <taxon>Nematoda</taxon>
        <taxon>Chromadorea</taxon>
        <taxon>Rhabditida</taxon>
        <taxon>Rhabditina</taxon>
        <taxon>Rhabditomorpha</taxon>
        <taxon>Strongyloidea</taxon>
        <taxon>Ancylostomatidae</taxon>
        <taxon>Bunostominae</taxon>
        <taxon>Necator</taxon>
    </lineage>
</organism>
<feature type="compositionally biased region" description="Polar residues" evidence="1">
    <location>
        <begin position="13"/>
        <end position="25"/>
    </location>
</feature>
<feature type="region of interest" description="Disordered" evidence="1">
    <location>
        <begin position="1"/>
        <end position="26"/>
    </location>
</feature>
<comment type="caution">
    <text evidence="2">The sequence shown here is derived from an EMBL/GenBank/DDBJ whole genome shotgun (WGS) entry which is preliminary data.</text>
</comment>
<proteinExistence type="predicted"/>
<name>A0ABR1BPS6_NECAM</name>
<dbReference type="EMBL" id="JAVFWL010000001">
    <property type="protein sequence ID" value="KAK6727098.1"/>
    <property type="molecule type" value="Genomic_DNA"/>
</dbReference>
<accession>A0ABR1BPS6</accession>
<reference evidence="2 3" key="1">
    <citation type="submission" date="2023-08" db="EMBL/GenBank/DDBJ databases">
        <title>A Necator americanus chromosomal reference genome.</title>
        <authorList>
            <person name="Ilik V."/>
            <person name="Petrzelkova K.J."/>
            <person name="Pardy F."/>
            <person name="Fuh T."/>
            <person name="Niatou-Singa F.S."/>
            <person name="Gouil Q."/>
            <person name="Baker L."/>
            <person name="Ritchie M.E."/>
            <person name="Jex A.R."/>
            <person name="Gazzola D."/>
            <person name="Li H."/>
            <person name="Toshio Fujiwara R."/>
            <person name="Zhan B."/>
            <person name="Aroian R.V."/>
            <person name="Pafco B."/>
            <person name="Schwarz E.M."/>
        </authorList>
    </citation>
    <scope>NUCLEOTIDE SEQUENCE [LARGE SCALE GENOMIC DNA]</scope>
    <source>
        <strain evidence="2 3">Aroian</strain>
        <tissue evidence="2">Whole animal</tissue>
    </source>
</reference>
<dbReference type="Proteomes" id="UP001303046">
    <property type="component" value="Unassembled WGS sequence"/>
</dbReference>